<dbReference type="HOGENOM" id="CLU_2848985_0_0_1"/>
<evidence type="ECO:0000313" key="2">
    <source>
        <dbReference type="Proteomes" id="UP000008144"/>
    </source>
</evidence>
<reference evidence="1" key="3">
    <citation type="submission" date="2025-08" db="UniProtKB">
        <authorList>
            <consortium name="Ensembl"/>
        </authorList>
    </citation>
    <scope>IDENTIFICATION</scope>
</reference>
<dbReference type="Proteomes" id="UP000008144">
    <property type="component" value="Chromosome 10"/>
</dbReference>
<evidence type="ECO:0000313" key="1">
    <source>
        <dbReference type="Ensembl" id="ENSCINP00000035571.1"/>
    </source>
</evidence>
<accession>H2Y0Y7</accession>
<dbReference type="InParanoid" id="H2Y0Y7"/>
<dbReference type="Ensembl" id="ENSCINT00000031644.1">
    <property type="protein sequence ID" value="ENSCINP00000035571.1"/>
    <property type="gene ID" value="ENSCING00000023282.1"/>
</dbReference>
<sequence length="65" mass="7681">MSGWYLGDRCGCLFDYVQFTCKQPRKYGGNQRCFKSLINSCQESKYQTILSHSINNTWHWKQASH</sequence>
<reference evidence="1" key="2">
    <citation type="journal article" date="2008" name="Genome Biol.">
        <title>Improved genome assembly and evidence-based global gene model set for the chordate Ciona intestinalis: new insight into intron and operon populations.</title>
        <authorList>
            <person name="Satou Y."/>
            <person name="Mineta K."/>
            <person name="Ogasawara M."/>
            <person name="Sasakura Y."/>
            <person name="Shoguchi E."/>
            <person name="Ueno K."/>
            <person name="Yamada L."/>
            <person name="Matsumoto J."/>
            <person name="Wasserscheid J."/>
            <person name="Dewar K."/>
            <person name="Wiley G.B."/>
            <person name="Macmil S.L."/>
            <person name="Roe B.A."/>
            <person name="Zeller R.W."/>
            <person name="Hastings K.E."/>
            <person name="Lemaire P."/>
            <person name="Lindquist E."/>
            <person name="Endo T."/>
            <person name="Hotta K."/>
            <person name="Inaba K."/>
        </authorList>
    </citation>
    <scope>NUCLEOTIDE SEQUENCE [LARGE SCALE GENOMIC DNA]</scope>
    <source>
        <strain evidence="1">wild type</strain>
    </source>
</reference>
<keyword evidence="2" id="KW-1185">Reference proteome</keyword>
<dbReference type="AlphaFoldDB" id="H2Y0Y7"/>
<proteinExistence type="predicted"/>
<dbReference type="EMBL" id="EAAA01000509">
    <property type="status" value="NOT_ANNOTATED_CDS"/>
    <property type="molecule type" value="Genomic_DNA"/>
</dbReference>
<reference evidence="1" key="4">
    <citation type="submission" date="2025-09" db="UniProtKB">
        <authorList>
            <consortium name="Ensembl"/>
        </authorList>
    </citation>
    <scope>IDENTIFICATION</scope>
</reference>
<reference evidence="2" key="1">
    <citation type="journal article" date="2002" name="Science">
        <title>The draft genome of Ciona intestinalis: insights into chordate and vertebrate origins.</title>
        <authorList>
            <person name="Dehal P."/>
            <person name="Satou Y."/>
            <person name="Campbell R.K."/>
            <person name="Chapman J."/>
            <person name="Degnan B."/>
            <person name="De Tomaso A."/>
            <person name="Davidson B."/>
            <person name="Di Gregorio A."/>
            <person name="Gelpke M."/>
            <person name="Goodstein D.M."/>
            <person name="Harafuji N."/>
            <person name="Hastings K.E."/>
            <person name="Ho I."/>
            <person name="Hotta K."/>
            <person name="Huang W."/>
            <person name="Kawashima T."/>
            <person name="Lemaire P."/>
            <person name="Martinez D."/>
            <person name="Meinertzhagen I.A."/>
            <person name="Necula S."/>
            <person name="Nonaka M."/>
            <person name="Putnam N."/>
            <person name="Rash S."/>
            <person name="Saiga H."/>
            <person name="Satake M."/>
            <person name="Terry A."/>
            <person name="Yamada L."/>
            <person name="Wang H.G."/>
            <person name="Awazu S."/>
            <person name="Azumi K."/>
            <person name="Boore J."/>
            <person name="Branno M."/>
            <person name="Chin-Bow S."/>
            <person name="DeSantis R."/>
            <person name="Doyle S."/>
            <person name="Francino P."/>
            <person name="Keys D.N."/>
            <person name="Haga S."/>
            <person name="Hayashi H."/>
            <person name="Hino K."/>
            <person name="Imai K.S."/>
            <person name="Inaba K."/>
            <person name="Kano S."/>
            <person name="Kobayashi K."/>
            <person name="Kobayashi M."/>
            <person name="Lee B.I."/>
            <person name="Makabe K.W."/>
            <person name="Manohar C."/>
            <person name="Matassi G."/>
            <person name="Medina M."/>
            <person name="Mochizuki Y."/>
            <person name="Mount S."/>
            <person name="Morishita T."/>
            <person name="Miura S."/>
            <person name="Nakayama A."/>
            <person name="Nishizaka S."/>
            <person name="Nomoto H."/>
            <person name="Ohta F."/>
            <person name="Oishi K."/>
            <person name="Rigoutsos I."/>
            <person name="Sano M."/>
            <person name="Sasaki A."/>
            <person name="Sasakura Y."/>
            <person name="Shoguchi E."/>
            <person name="Shin-i T."/>
            <person name="Spagnuolo A."/>
            <person name="Stainier D."/>
            <person name="Suzuki M.M."/>
            <person name="Tassy O."/>
            <person name="Takatori N."/>
            <person name="Tokuoka M."/>
            <person name="Yagi K."/>
            <person name="Yoshizaki F."/>
            <person name="Wada S."/>
            <person name="Zhang C."/>
            <person name="Hyatt P.D."/>
            <person name="Larimer F."/>
            <person name="Detter C."/>
            <person name="Doggett N."/>
            <person name="Glavina T."/>
            <person name="Hawkins T."/>
            <person name="Richardson P."/>
            <person name="Lucas S."/>
            <person name="Kohara Y."/>
            <person name="Levine M."/>
            <person name="Satoh N."/>
            <person name="Rokhsar D.S."/>
        </authorList>
    </citation>
    <scope>NUCLEOTIDE SEQUENCE [LARGE SCALE GENOMIC DNA]</scope>
</reference>
<protein>
    <submittedName>
        <fullName evidence="1">Uncharacterized protein</fullName>
    </submittedName>
</protein>
<name>H2Y0Y7_CIOIN</name>
<organism evidence="1 2">
    <name type="scientific">Ciona intestinalis</name>
    <name type="common">Transparent sea squirt</name>
    <name type="synonym">Ascidia intestinalis</name>
    <dbReference type="NCBI Taxonomy" id="7719"/>
    <lineage>
        <taxon>Eukaryota</taxon>
        <taxon>Metazoa</taxon>
        <taxon>Chordata</taxon>
        <taxon>Tunicata</taxon>
        <taxon>Ascidiacea</taxon>
        <taxon>Phlebobranchia</taxon>
        <taxon>Cionidae</taxon>
        <taxon>Ciona</taxon>
    </lineage>
</organism>